<reference evidence="2 3" key="1">
    <citation type="submission" date="2015-03" db="EMBL/GenBank/DDBJ databases">
        <title>Genomics and transcriptomics of the oil-accumulating basidiomycete yeast T. oleaginosus allow insights into substrate utilization and the diverse evolutionary trajectories of mating systems in fungi.</title>
        <authorList>
            <consortium name="DOE Joint Genome Institute"/>
            <person name="Kourist R."/>
            <person name="Kracht O."/>
            <person name="Bracharz F."/>
            <person name="Lipzen A."/>
            <person name="Nolan M."/>
            <person name="Ohm R."/>
            <person name="Grigoriev I."/>
            <person name="Sun S."/>
            <person name="Heitman J."/>
            <person name="Bruck T."/>
            <person name="Nowrousian M."/>
        </authorList>
    </citation>
    <scope>NUCLEOTIDE SEQUENCE [LARGE SCALE GENOMIC DNA]</scope>
    <source>
        <strain evidence="2 3">IBC0246</strain>
    </source>
</reference>
<feature type="compositionally biased region" description="Basic residues" evidence="1">
    <location>
        <begin position="388"/>
        <end position="397"/>
    </location>
</feature>
<organism evidence="2 3">
    <name type="scientific">Cutaneotrichosporon oleaginosum</name>
    <dbReference type="NCBI Taxonomy" id="879819"/>
    <lineage>
        <taxon>Eukaryota</taxon>
        <taxon>Fungi</taxon>
        <taxon>Dikarya</taxon>
        <taxon>Basidiomycota</taxon>
        <taxon>Agaricomycotina</taxon>
        <taxon>Tremellomycetes</taxon>
        <taxon>Trichosporonales</taxon>
        <taxon>Trichosporonaceae</taxon>
        <taxon>Cutaneotrichosporon</taxon>
    </lineage>
</organism>
<feature type="compositionally biased region" description="Polar residues" evidence="1">
    <location>
        <begin position="455"/>
        <end position="467"/>
    </location>
</feature>
<dbReference type="STRING" id="879819.A0A0J0XNM7"/>
<feature type="compositionally biased region" description="Low complexity" evidence="1">
    <location>
        <begin position="1"/>
        <end position="20"/>
    </location>
</feature>
<feature type="region of interest" description="Disordered" evidence="1">
    <location>
        <begin position="483"/>
        <end position="558"/>
    </location>
</feature>
<name>A0A0J0XNM7_9TREE</name>
<feature type="compositionally biased region" description="Basic and acidic residues" evidence="1">
    <location>
        <begin position="549"/>
        <end position="558"/>
    </location>
</feature>
<feature type="compositionally biased region" description="Low complexity" evidence="1">
    <location>
        <begin position="507"/>
        <end position="525"/>
    </location>
</feature>
<feature type="region of interest" description="Disordered" evidence="1">
    <location>
        <begin position="299"/>
        <end position="467"/>
    </location>
</feature>
<accession>A0A0J0XNM7</accession>
<evidence type="ECO:0000313" key="3">
    <source>
        <dbReference type="Proteomes" id="UP000053611"/>
    </source>
</evidence>
<gene>
    <name evidence="2" type="ORF">CC85DRAFT_285275</name>
</gene>
<dbReference type="GeneID" id="28983653"/>
<dbReference type="AlphaFoldDB" id="A0A0J0XNM7"/>
<protein>
    <submittedName>
        <fullName evidence="2">Uncharacterized protein</fullName>
    </submittedName>
</protein>
<dbReference type="EMBL" id="KQ087202">
    <property type="protein sequence ID" value="KLT42735.1"/>
    <property type="molecule type" value="Genomic_DNA"/>
</dbReference>
<feature type="compositionally biased region" description="Low complexity" evidence="1">
    <location>
        <begin position="33"/>
        <end position="56"/>
    </location>
</feature>
<feature type="compositionally biased region" description="Basic residues" evidence="1">
    <location>
        <begin position="117"/>
        <end position="127"/>
    </location>
</feature>
<dbReference type="RefSeq" id="XP_018279226.1">
    <property type="nucleotide sequence ID" value="XM_018423050.1"/>
</dbReference>
<feature type="region of interest" description="Disordered" evidence="1">
    <location>
        <begin position="1"/>
        <end position="232"/>
    </location>
</feature>
<feature type="compositionally biased region" description="Low complexity" evidence="1">
    <location>
        <begin position="358"/>
        <end position="379"/>
    </location>
</feature>
<feature type="compositionally biased region" description="Polar residues" evidence="1">
    <location>
        <begin position="348"/>
        <end position="357"/>
    </location>
</feature>
<keyword evidence="3" id="KW-1185">Reference proteome</keyword>
<evidence type="ECO:0000313" key="2">
    <source>
        <dbReference type="EMBL" id="KLT42735.1"/>
    </source>
</evidence>
<evidence type="ECO:0000256" key="1">
    <source>
        <dbReference type="SAM" id="MobiDB-lite"/>
    </source>
</evidence>
<dbReference type="Proteomes" id="UP000053611">
    <property type="component" value="Unassembled WGS sequence"/>
</dbReference>
<proteinExistence type="predicted"/>
<sequence>MVGRFSLPSLPSIPALSDLLDTSPQVFYPPSRPASRSSTTATSTVSSSTVSSCPSSPRRRPVPFPDDRSVPPLPPPPFWAGAAHPHTDAPLGAREKPVSQLPRRLSSLDPAGEQQRRPMRPSHRRSHSAAPTSFTFAPSTAPPLRVETRGLHPSASAASLPTLAEDDAASASPSVLMPPPPIETERPARGHSRRWSWMEPAPMETARRRAQSSVTMTSVPGIGTFVEPPLPERLRRRHSQIVGLPSAPVLSKPPTPVCPPTVRSRRGSIASITFPDGVVASPTPVQSSISVSDVAALATWSEEPVSPKPSRRRDSVASPSESLRARLRTLSKLEGRECPSTPPRRRNTLASPHSTNVTPGHGTPATPGSSTPTTSSHSHMPPPSPTPTRRRIMHRHTLSLPFGEDSRPTTSRLRQPAQLSMAPGLEDLPHRPRSRPVSMLGPPSPLLASSPGSLVSDTGSSSPTASIESLTLSPAWLNLNLTLSAQQKRSSVSSERSRERERHAKRSSISSIASAASRRGSHASAYDWRRPPPSVAPRPSVSVSDEAEGERFLDFDDI</sequence>
<feature type="region of interest" description="Disordered" evidence="1">
    <location>
        <begin position="244"/>
        <end position="264"/>
    </location>
</feature>